<dbReference type="OrthoDB" id="3799029at2759"/>
<evidence type="ECO:0000313" key="1">
    <source>
        <dbReference type="EMBL" id="KAF2109983.1"/>
    </source>
</evidence>
<sequence length="292" mass="32939">MDHYYSATAVTIDFLARLPQARRMRMRKLVLVEDRKGVAYPECHARGLIPYMVENKALRVDIHVGFWTSLVPSVWPLPNLGCNGLNGFLVQFADWIDETAHLTSSGIPSTSLRFLLDGQGTESSELWHKIKYAAGLQEAMACSRYGSGAVPVNLSELDIDMGLDIQPPPLPADKEALIRDQRLQLPSDLPPSFYPTVRQIIKGTGNIHFIGDPGDVWDREQLIAARQDWTFHDYWFEWKRTINTKLVTLPAGGVSAYLKLYRLEARDASGRLWDDVECGRITGWPDYLAPDP</sequence>
<keyword evidence="2" id="KW-1185">Reference proteome</keyword>
<evidence type="ECO:0000313" key="2">
    <source>
        <dbReference type="Proteomes" id="UP000799770"/>
    </source>
</evidence>
<organism evidence="1 2">
    <name type="scientific">Lophiotrema nucula</name>
    <dbReference type="NCBI Taxonomy" id="690887"/>
    <lineage>
        <taxon>Eukaryota</taxon>
        <taxon>Fungi</taxon>
        <taxon>Dikarya</taxon>
        <taxon>Ascomycota</taxon>
        <taxon>Pezizomycotina</taxon>
        <taxon>Dothideomycetes</taxon>
        <taxon>Pleosporomycetidae</taxon>
        <taxon>Pleosporales</taxon>
        <taxon>Lophiotremataceae</taxon>
        <taxon>Lophiotrema</taxon>
    </lineage>
</organism>
<dbReference type="AlphaFoldDB" id="A0A6A5YSM3"/>
<proteinExistence type="predicted"/>
<name>A0A6A5YSM3_9PLEO</name>
<protein>
    <submittedName>
        <fullName evidence="1">Uncharacterized protein</fullName>
    </submittedName>
</protein>
<dbReference type="EMBL" id="ML977340">
    <property type="protein sequence ID" value="KAF2109983.1"/>
    <property type="molecule type" value="Genomic_DNA"/>
</dbReference>
<dbReference type="Proteomes" id="UP000799770">
    <property type="component" value="Unassembled WGS sequence"/>
</dbReference>
<gene>
    <name evidence="1" type="ORF">BDV96DRAFT_584921</name>
</gene>
<accession>A0A6A5YSM3</accession>
<reference evidence="1" key="1">
    <citation type="journal article" date="2020" name="Stud. Mycol.">
        <title>101 Dothideomycetes genomes: a test case for predicting lifestyles and emergence of pathogens.</title>
        <authorList>
            <person name="Haridas S."/>
            <person name="Albert R."/>
            <person name="Binder M."/>
            <person name="Bloem J."/>
            <person name="Labutti K."/>
            <person name="Salamov A."/>
            <person name="Andreopoulos B."/>
            <person name="Baker S."/>
            <person name="Barry K."/>
            <person name="Bills G."/>
            <person name="Bluhm B."/>
            <person name="Cannon C."/>
            <person name="Castanera R."/>
            <person name="Culley D."/>
            <person name="Daum C."/>
            <person name="Ezra D."/>
            <person name="Gonzalez J."/>
            <person name="Henrissat B."/>
            <person name="Kuo A."/>
            <person name="Liang C."/>
            <person name="Lipzen A."/>
            <person name="Lutzoni F."/>
            <person name="Magnuson J."/>
            <person name="Mondo S."/>
            <person name="Nolan M."/>
            <person name="Ohm R."/>
            <person name="Pangilinan J."/>
            <person name="Park H.-J."/>
            <person name="Ramirez L."/>
            <person name="Alfaro M."/>
            <person name="Sun H."/>
            <person name="Tritt A."/>
            <person name="Yoshinaga Y."/>
            <person name="Zwiers L.-H."/>
            <person name="Turgeon B."/>
            <person name="Goodwin S."/>
            <person name="Spatafora J."/>
            <person name="Crous P."/>
            <person name="Grigoriev I."/>
        </authorList>
    </citation>
    <scope>NUCLEOTIDE SEQUENCE</scope>
    <source>
        <strain evidence="1">CBS 627.86</strain>
    </source>
</reference>